<reference evidence="9" key="1">
    <citation type="submission" date="2020-05" db="UniProtKB">
        <authorList>
            <consortium name="EnsemblMetazoa"/>
        </authorList>
    </citation>
    <scope>IDENTIFICATION</scope>
    <source>
        <strain evidence="9">FUMOZ</strain>
    </source>
</reference>
<feature type="compositionally biased region" description="Acidic residues" evidence="4">
    <location>
        <begin position="112"/>
        <end position="139"/>
    </location>
</feature>
<evidence type="ECO:0000256" key="3">
    <source>
        <dbReference type="PROSITE-ProRule" id="PRU00076"/>
    </source>
</evidence>
<feature type="compositionally biased region" description="Basic and acidic residues" evidence="4">
    <location>
        <begin position="2530"/>
        <end position="2539"/>
    </location>
</feature>
<keyword evidence="3" id="KW-0245">EGF-like domain</keyword>
<feature type="compositionally biased region" description="Acidic residues" evidence="4">
    <location>
        <begin position="3107"/>
        <end position="3117"/>
    </location>
</feature>
<dbReference type="CDD" id="cd00041">
    <property type="entry name" value="CUB"/>
    <property type="match status" value="3"/>
</dbReference>
<feature type="region of interest" description="Disordered" evidence="4">
    <location>
        <begin position="1457"/>
        <end position="1478"/>
    </location>
</feature>
<feature type="disulfide bond" evidence="2">
    <location>
        <begin position="1588"/>
        <end position="1615"/>
    </location>
</feature>
<feature type="region of interest" description="Disordered" evidence="4">
    <location>
        <begin position="2843"/>
        <end position="2877"/>
    </location>
</feature>
<feature type="disulfide bond" evidence="3">
    <location>
        <begin position="1899"/>
        <end position="1908"/>
    </location>
</feature>
<dbReference type="SUPFAM" id="SSF56436">
    <property type="entry name" value="C-type lectin-like"/>
    <property type="match status" value="2"/>
</dbReference>
<dbReference type="InterPro" id="IPR001304">
    <property type="entry name" value="C-type_lectin-like"/>
</dbReference>
<feature type="domain" description="EGF-like" evidence="7">
    <location>
        <begin position="1946"/>
        <end position="1982"/>
    </location>
</feature>
<feature type="region of interest" description="Disordered" evidence="4">
    <location>
        <begin position="1072"/>
        <end position="1100"/>
    </location>
</feature>
<feature type="region of interest" description="Disordered" evidence="4">
    <location>
        <begin position="342"/>
        <end position="390"/>
    </location>
</feature>
<feature type="compositionally biased region" description="Basic residues" evidence="4">
    <location>
        <begin position="375"/>
        <end position="384"/>
    </location>
</feature>
<evidence type="ECO:0000256" key="2">
    <source>
        <dbReference type="PROSITE-ProRule" id="PRU00059"/>
    </source>
</evidence>
<feature type="chain" id="PRO_5021431906" description="Cubilin" evidence="5">
    <location>
        <begin position="26"/>
        <end position="3191"/>
    </location>
</feature>
<dbReference type="PANTHER" id="PTHR24255">
    <property type="entry name" value="COMPLEMENT COMPONENT 1, S SUBCOMPONENT-RELATED"/>
    <property type="match status" value="1"/>
</dbReference>
<evidence type="ECO:0000256" key="5">
    <source>
        <dbReference type="SAM" id="SignalP"/>
    </source>
</evidence>
<name>A0A182RMX0_ANOFN</name>
<feature type="domain" description="EGF-like" evidence="7">
    <location>
        <begin position="1914"/>
        <end position="1944"/>
    </location>
</feature>
<dbReference type="SUPFAM" id="SSF57196">
    <property type="entry name" value="EGF/Laminin"/>
    <property type="match status" value="1"/>
</dbReference>
<feature type="disulfide bond" evidence="3">
    <location>
        <begin position="1972"/>
        <end position="1981"/>
    </location>
</feature>
<feature type="region of interest" description="Disordered" evidence="4">
    <location>
        <begin position="2670"/>
        <end position="2791"/>
    </location>
</feature>
<feature type="compositionally biased region" description="Basic residues" evidence="4">
    <location>
        <begin position="2908"/>
        <end position="2922"/>
    </location>
</feature>
<dbReference type="PROSITE" id="PS50026">
    <property type="entry name" value="EGF_3"/>
    <property type="match status" value="3"/>
</dbReference>
<feature type="compositionally biased region" description="Gly residues" evidence="4">
    <location>
        <begin position="1091"/>
        <end position="1100"/>
    </location>
</feature>
<dbReference type="GO" id="GO:0004252">
    <property type="term" value="F:serine-type endopeptidase activity"/>
    <property type="evidence" value="ECO:0007669"/>
    <property type="project" value="TreeGrafter"/>
</dbReference>
<feature type="region of interest" description="Disordered" evidence="4">
    <location>
        <begin position="522"/>
        <end position="559"/>
    </location>
</feature>
<feature type="domain" description="EGF-like" evidence="7">
    <location>
        <begin position="1872"/>
        <end position="1909"/>
    </location>
</feature>
<feature type="compositionally biased region" description="Basic and acidic residues" evidence="4">
    <location>
        <begin position="140"/>
        <end position="157"/>
    </location>
</feature>
<accession>A0A182RMX0</accession>
<feature type="region of interest" description="Disordered" evidence="4">
    <location>
        <begin position="2895"/>
        <end position="2936"/>
    </location>
</feature>
<dbReference type="VEuPathDB" id="VectorBase:AFUN2_008856"/>
<feature type="domain" description="C-type lectin" evidence="8">
    <location>
        <begin position="1201"/>
        <end position="1333"/>
    </location>
</feature>
<feature type="compositionally biased region" description="Low complexity" evidence="4">
    <location>
        <begin position="3130"/>
        <end position="3142"/>
    </location>
</feature>
<dbReference type="PANTHER" id="PTHR24255:SF31">
    <property type="entry name" value="CUBILIN-LIKE PROTEIN"/>
    <property type="match status" value="1"/>
</dbReference>
<feature type="compositionally biased region" description="Polar residues" evidence="4">
    <location>
        <begin position="3006"/>
        <end position="3015"/>
    </location>
</feature>
<dbReference type="Gene3D" id="3.10.100.10">
    <property type="entry name" value="Mannose-Binding Protein A, subunit A"/>
    <property type="match status" value="2"/>
</dbReference>
<feature type="region of interest" description="Disordered" evidence="4">
    <location>
        <begin position="2332"/>
        <end position="2372"/>
    </location>
</feature>
<feature type="region of interest" description="Disordered" evidence="4">
    <location>
        <begin position="2435"/>
        <end position="2459"/>
    </location>
</feature>
<dbReference type="InterPro" id="IPR000742">
    <property type="entry name" value="EGF"/>
</dbReference>
<feature type="region of interest" description="Disordered" evidence="4">
    <location>
        <begin position="2949"/>
        <end position="2992"/>
    </location>
</feature>
<dbReference type="PROSITE" id="PS50041">
    <property type="entry name" value="C_TYPE_LECTIN_2"/>
    <property type="match status" value="2"/>
</dbReference>
<keyword evidence="1 3" id="KW-1015">Disulfide bond</keyword>
<dbReference type="PROSITE" id="PS01186">
    <property type="entry name" value="EGF_2"/>
    <property type="match status" value="1"/>
</dbReference>
<dbReference type="PROSITE" id="PS00022">
    <property type="entry name" value="EGF_1"/>
    <property type="match status" value="3"/>
</dbReference>
<feature type="compositionally biased region" description="Low complexity" evidence="4">
    <location>
        <begin position="2497"/>
        <end position="2510"/>
    </location>
</feature>
<feature type="domain" description="CUB" evidence="6">
    <location>
        <begin position="973"/>
        <end position="1079"/>
    </location>
</feature>
<feature type="compositionally biased region" description="Polar residues" evidence="4">
    <location>
        <begin position="2927"/>
        <end position="2936"/>
    </location>
</feature>
<evidence type="ECO:0008006" key="10">
    <source>
        <dbReference type="Google" id="ProtNLM"/>
    </source>
</evidence>
<feature type="compositionally biased region" description="Basic residues" evidence="4">
    <location>
        <begin position="1072"/>
        <end position="1081"/>
    </location>
</feature>
<dbReference type="Pfam" id="PF00431">
    <property type="entry name" value="CUB"/>
    <property type="match status" value="3"/>
</dbReference>
<dbReference type="Gene3D" id="2.60.120.290">
    <property type="entry name" value="Spermadhesin, CUB domain"/>
    <property type="match status" value="5"/>
</dbReference>
<keyword evidence="5" id="KW-0732">Signal</keyword>
<feature type="compositionally biased region" description="Acidic residues" evidence="4">
    <location>
        <begin position="351"/>
        <end position="369"/>
    </location>
</feature>
<dbReference type="STRING" id="62324.A0A182RMX0"/>
<evidence type="ECO:0000256" key="1">
    <source>
        <dbReference type="ARBA" id="ARBA00023157"/>
    </source>
</evidence>
<dbReference type="GO" id="GO:0005615">
    <property type="term" value="C:extracellular space"/>
    <property type="evidence" value="ECO:0007669"/>
    <property type="project" value="TreeGrafter"/>
</dbReference>
<dbReference type="SUPFAM" id="SSF49854">
    <property type="entry name" value="Spermadhesin, CUB domain"/>
    <property type="match status" value="4"/>
</dbReference>
<feature type="region of interest" description="Disordered" evidence="4">
    <location>
        <begin position="748"/>
        <end position="778"/>
    </location>
</feature>
<evidence type="ECO:0000256" key="4">
    <source>
        <dbReference type="SAM" id="MobiDB-lite"/>
    </source>
</evidence>
<feature type="compositionally biased region" description="Polar residues" evidence="4">
    <location>
        <begin position="2746"/>
        <end position="2765"/>
    </location>
</feature>
<dbReference type="CDD" id="cd00037">
    <property type="entry name" value="CLECT"/>
    <property type="match status" value="2"/>
</dbReference>
<dbReference type="EnsemblMetazoa" id="AFUN007592-RA">
    <property type="protein sequence ID" value="AFUN007592-PA"/>
    <property type="gene ID" value="AFUN007592"/>
</dbReference>
<feature type="disulfide bond" evidence="3">
    <location>
        <begin position="1934"/>
        <end position="1943"/>
    </location>
</feature>
<feature type="domain" description="C-type lectin" evidence="8">
    <location>
        <begin position="807"/>
        <end position="956"/>
    </location>
</feature>
<sequence length="3191" mass="354185">MKSVVVTRVVLVMVVLLFGRGPVHGVRPLSGNGASPNGAYPGMQLLSESVHDERPAVDDRSPLLVLTKESGLARNAPPLHDDMPDTNPLSLESLLVPRDSLVYPEREGDLSTAEEEEEEAEEDAMEEDEDDRDEEEAQEDEIRERDGLARDGEENRRFPTFYVRPNHSAGTKMVPGEDLRHRSNPCGSGILEHLKSSEHVVPVRRSPEEEDTNFYIDVTHDLLETHTGIVPRVTYRVEARRSPDTQIRDFYIESLIGDPYSFEQSTAHPIGQFSSRRVDNDNGRQGNGYKQSPGDVDSIPRSTWIDDLEIDWLHHAYATQQQQHHKQRVIFGEPFPAYFEVGNDHDSTRSDDEDDDDNLLDESSFEFEESEMRPKRPLHTKRSGKGCPRNVWKHDGMLEEQVTINWSVPGTQTNGATFNSSSTSASGAAENQSKTIYFRILYRTMTSYVIYELIYTMVLLRECSLYLRQSQGRIASTSLPNGYQDCSLTFPSRPTAQPDELPGLLVQLTRLNTPCRGGGYLRFMPDPNQQQGTSNGGEAGGNSNHFTNHDEEQPSARGDHQTISLCGKLEELPPSERAFHFQSHHNTTLWLHNSPLFSLQYRLVDYCYNMTLREQNGTVQLRPGDGSLDCYFRIHLPYGYRIALHLLTNEWQQGRHTGAANDSNVAPVRQETIQLGVDETETGNAQFLAPIRCSSVNGMLVEVYEDGEHRWVSCINSSSETTRYTLTSSGNNIVVKVSKLQQPIFEQTGIDDSRNANDPLSSPSLSSPSSPSESGMRENGTATLLFEYRANPIESITSRCAFGWIATTQFCISSIERRLSWQEAEAECNRLGGHLMSIRSSEDQQLTDQLLFNSPAYKDDNAYWIGASDLIVESDFRWNDKFAFTYSNWFPGWVHQENYNRQPNDDGLSGQDCVEIRRHFQIATSSGQTTPTVSPLTLSYMWNDRNCDARNYFLCERMMDEELPERLWNESECNVTVTLSVERSKATIWSPGFPQQYPDSVDCYTLVQAPLGYRVVLDFEEMVLENEPICSYDYLQLIEPDVTGPYVPSKSAKDFSNTVLFRFRNSRHSGRYNVQHRRKSTKAGQTSAGIGRSGTDGGGDTVGDIENRSDINFNVPSIVLQPSDARYTSSLPLPELSLGSVPRKICGDWSSKLKLLRYVTTGPSLGLRFVSDYSNNYGGYKARISMENVTSECHDERFKAYNNSCYLIISYPDVDWTTAQQICRGIGAQLASISTTDEQRFITSNIRNSIDYTPRSLYWVGGEITVNGNLEWVDGVKLLFEGWLPGQRPEKSDTSKIPACLGLQWKVSPTPMISSGLHWTAQKCSMIGGYVCKKPRPRLDETMVKNQTLSGTEGHLLSPGYPNPYPAQTDFWIRIVAPEHRRIIIQFQKLDLEHQDECLYDYISIQNYPILPNARGGYSGPGGEPSTEYFNSNGNASKLRVDHAAVKDHSLTQLRGSSIDGQKNFPLPESYSSRENHTVSGARFQRRIRYVSSSTGAEYGTGDQDNTAEREVVNVHPVTLLNDPLFQFHELTPSFLPYVRWCGTHDSNMARFNFISTGNEAIVRFHSDFSISGTGFSATWSTVDMTGCPLQTITSKEGSIRSPNYPYFLLNNIDCTYVIQAPFGRRVWLEFLLTDLTQDATLLVDIADGPFEPFADESHVNDGVFVSKGERLVVRLKTGASPKGNGFHAIFKTLAHVNEQRFITLSNKTTGMLYSLNYPEAMPYDVDYTQHLIAPLGEVILLELYGVGFSQHGCHQTGFIEIYDNYTDSNGTLWHLCEHHSVGKPTPVDTEATKVNGVEHHYLAHGAAKLRQPAVSGHNLAKPAPIYITSYLNTIHIRQRNANGTGIRLNATVRLQEDAGYKMKLISNTDEWVESCKPNPCQYGGKCITAGQKRGICQCYGHFTGRFCGLNICELEPCFFGKCELTPTSFKCNCQPGFVGVRCDQRQKPCAENPCESRGECFEKNGGFFCRCHAWWEGPRCEKRMMHIPYKPLSERMLQEPFWLGLITVFVVLAVIGLVWCAKRHFPEKIEKLLADDTQINRSTFPPHHLNTALREQLQATAGTVSSSNATTPASHRTIFGRLGIRKPSILSLSSPQQVGGATARTFSLDDLLRPPPRRTPSPRKKRNNSTPTKKNVNEKKQILQQLVSPAQNAATKQVSLGELIQLSETRLKANYAESDAGMKETTFSENSLSVTSMVRQISDPKLEKKVTFARLLSKVSAEMSSGSEDLANGTKHSSALSLPNEVPPRANSVPPSPCTNEIRSPHSTSSNQGSDSLSSSELALHDFGLRSSNRRTRPKVSSADSILAMFKNFAASSSALNTLPSSIIISPSSTPTASSPQDDVPGDDDSSTSSNHTPVSYSSGGTSDSPVFYRQSTIEVPVLDALSAHKSSTNTTTSSSTSATTAQMHPPTILLEIPSNGINNKCLSPIREMPTPIPSPALTPIMPRPQRMRTPQSIHDESMSVTFNSGYEDYHKPHQLSIEIRPPDEPDRGEYSSSTTLSSSQSDSTVDGPAGLGVPMISIDIHPPTPERKSPERPRDLIIPELVIQQPSPTKERTTVVVIPGSPPPQRANHTFDASILSNTGSKQQQQKRFLKQWEKPTSLDLPFDPPMITITCNNSEVVSDADVPSPAHPIGSKASKTNGAGGLGPPGGMCYLSPFSMCIRGDRAPSESNLSSSGYSSMASPGPSRCGSNNPLFPNESDEPGSGSAGPGGYSGFHSLINNRRQSSNVRKKSTDNGNGAGVGSTNTGQTTGFGQHQPSSFRLRSDSETLSDEPLLESNDEGIGTDHLDEKIEEGEIRSAKELELYLGKELIQTGQDILSQENLSMSQLQLPVIVIQSDAGYDKPSPVSSRSDSPLSERNASMERFSPMFYGKKDQHLPFTDSDGLYDFPSSDGKGGAGSTVTTAHRKCVGRRKDRRVARSGLVSVQSPSKSTSVLLEIPGSKENVAQHGQHNSGGKFVGTAPTTRKSPKRRVHRQPLASSSSSTESLTSMREYAIRSCKDQAGTTHVSTMKDTVEMCDNGDSKGEEISNNQMLPKPPPPEDMRKPPYKIRRLKAIGNQIRYERSIHRKEQPSQPSDEDMSEGVGMKDSPKMSSPLIRFKQSQIDEEDESEEDDSKNKYYSNPLNKQQQQLQQQQQLLLPSEGNAVNSNTRQHCKISRQRRVPSHECYAAKPWSEAECKLLGGEVNSD</sequence>
<feature type="region of interest" description="Disordered" evidence="4">
    <location>
        <begin position="2224"/>
        <end position="2280"/>
    </location>
</feature>
<dbReference type="SMART" id="SM00181">
    <property type="entry name" value="EGF"/>
    <property type="match status" value="3"/>
</dbReference>
<feature type="compositionally biased region" description="Low complexity" evidence="4">
    <location>
        <begin position="2672"/>
        <end position="2690"/>
    </location>
</feature>
<evidence type="ECO:0000259" key="6">
    <source>
        <dbReference type="PROSITE" id="PS01180"/>
    </source>
</evidence>
<feature type="compositionally biased region" description="Polar residues" evidence="4">
    <location>
        <begin position="2352"/>
        <end position="2372"/>
    </location>
</feature>
<dbReference type="SMART" id="SM00034">
    <property type="entry name" value="CLECT"/>
    <property type="match status" value="2"/>
</dbReference>
<dbReference type="SMART" id="SM00042">
    <property type="entry name" value="CUB"/>
    <property type="match status" value="3"/>
</dbReference>
<feature type="compositionally biased region" description="Low complexity" evidence="4">
    <location>
        <begin position="759"/>
        <end position="772"/>
    </location>
</feature>
<evidence type="ECO:0000259" key="7">
    <source>
        <dbReference type="PROSITE" id="PS50026"/>
    </source>
</evidence>
<evidence type="ECO:0000313" key="9">
    <source>
        <dbReference type="EnsemblMetazoa" id="AFUN007592-PA"/>
    </source>
</evidence>
<proteinExistence type="predicted"/>
<dbReference type="Pfam" id="PF00059">
    <property type="entry name" value="Lectin_C"/>
    <property type="match status" value="2"/>
</dbReference>
<evidence type="ECO:0000259" key="8">
    <source>
        <dbReference type="PROSITE" id="PS50041"/>
    </source>
</evidence>
<feature type="compositionally biased region" description="Low complexity" evidence="4">
    <location>
        <begin position="2983"/>
        <end position="2992"/>
    </location>
</feature>
<feature type="signal peptide" evidence="5">
    <location>
        <begin position="1"/>
        <end position="25"/>
    </location>
</feature>
<feature type="region of interest" description="Disordered" evidence="4">
    <location>
        <begin position="3006"/>
        <end position="3164"/>
    </location>
</feature>
<dbReference type="InterPro" id="IPR016186">
    <property type="entry name" value="C-type_lectin-like/link_sf"/>
</dbReference>
<feature type="region of interest" description="Disordered" evidence="4">
    <location>
        <begin position="2105"/>
        <end position="2140"/>
    </location>
</feature>
<feature type="region of interest" description="Disordered" evidence="4">
    <location>
        <begin position="2626"/>
        <end position="2646"/>
    </location>
</feature>
<organism evidence="9">
    <name type="scientific">Anopheles funestus</name>
    <name type="common">African malaria mosquito</name>
    <dbReference type="NCBI Taxonomy" id="62324"/>
    <lineage>
        <taxon>Eukaryota</taxon>
        <taxon>Metazoa</taxon>
        <taxon>Ecdysozoa</taxon>
        <taxon>Arthropoda</taxon>
        <taxon>Hexapoda</taxon>
        <taxon>Insecta</taxon>
        <taxon>Pterygota</taxon>
        <taxon>Neoptera</taxon>
        <taxon>Endopterygota</taxon>
        <taxon>Diptera</taxon>
        <taxon>Nematocera</taxon>
        <taxon>Culicoidea</taxon>
        <taxon>Culicidae</taxon>
        <taxon>Anophelinae</taxon>
        <taxon>Anopheles</taxon>
    </lineage>
</organism>
<feature type="compositionally biased region" description="Basic and acidic residues" evidence="4">
    <location>
        <begin position="547"/>
        <end position="559"/>
    </location>
</feature>
<feature type="compositionally biased region" description="Basic and acidic residues" evidence="4">
    <location>
        <begin position="2486"/>
        <end position="2495"/>
    </location>
</feature>
<comment type="caution">
    <text evidence="3">Lacks conserved residue(s) required for the propagation of feature annotation.</text>
</comment>
<feature type="region of interest" description="Disordered" evidence="4">
    <location>
        <begin position="98"/>
        <end position="178"/>
    </location>
</feature>
<feature type="region of interest" description="Disordered" evidence="4">
    <location>
        <begin position="273"/>
        <end position="300"/>
    </location>
</feature>
<feature type="compositionally biased region" description="Low complexity" evidence="4">
    <location>
        <begin position="2848"/>
        <end position="2860"/>
    </location>
</feature>
<feature type="compositionally biased region" description="Low complexity" evidence="4">
    <location>
        <begin position="2268"/>
        <end position="2280"/>
    </location>
</feature>
<dbReference type="InterPro" id="IPR016187">
    <property type="entry name" value="CTDL_fold"/>
</dbReference>
<feature type="region of interest" description="Disordered" evidence="4">
    <location>
        <begin position="2483"/>
        <end position="2539"/>
    </location>
</feature>
<dbReference type="VEuPathDB" id="VectorBase:AFUN007592"/>
<protein>
    <recommendedName>
        <fullName evidence="10">Cubilin</fullName>
    </recommendedName>
</protein>
<dbReference type="Gene3D" id="2.10.25.10">
    <property type="entry name" value="Laminin"/>
    <property type="match status" value="3"/>
</dbReference>
<dbReference type="CDD" id="cd00054">
    <property type="entry name" value="EGF_CA"/>
    <property type="match status" value="2"/>
</dbReference>
<feature type="compositionally biased region" description="Polar residues" evidence="4">
    <location>
        <begin position="2722"/>
        <end position="2731"/>
    </location>
</feature>
<feature type="domain" description="CUB" evidence="6">
    <location>
        <begin position="1345"/>
        <end position="1464"/>
    </location>
</feature>
<dbReference type="PROSITE" id="PS01180">
    <property type="entry name" value="CUB"/>
    <property type="match status" value="3"/>
</dbReference>
<dbReference type="InterPro" id="IPR000859">
    <property type="entry name" value="CUB_dom"/>
</dbReference>
<feature type="compositionally biased region" description="Basic residues" evidence="4">
    <location>
        <begin position="3155"/>
        <end position="3164"/>
    </location>
</feature>
<feature type="compositionally biased region" description="Acidic residues" evidence="4">
    <location>
        <begin position="2772"/>
        <end position="2783"/>
    </location>
</feature>
<dbReference type="InterPro" id="IPR035914">
    <property type="entry name" value="Sperma_CUB_dom_sf"/>
</dbReference>
<feature type="domain" description="CUB" evidence="6">
    <location>
        <begin position="1588"/>
        <end position="1694"/>
    </location>
</feature>
<feature type="compositionally biased region" description="Basic and acidic residues" evidence="4">
    <location>
        <begin position="3064"/>
        <end position="3074"/>
    </location>
</feature>
<feature type="compositionally biased region" description="Low complexity" evidence="4">
    <location>
        <begin position="2332"/>
        <end position="2341"/>
    </location>
</feature>